<comment type="caution">
    <text evidence="2">The sequence shown here is derived from an EMBL/GenBank/DDBJ whole genome shotgun (WGS) entry which is preliminary data.</text>
</comment>
<feature type="domain" description="Dienelactone hydrolase" evidence="1">
    <location>
        <begin position="32"/>
        <end position="241"/>
    </location>
</feature>
<accession>A0A840Q2F8</accession>
<dbReference type="SUPFAM" id="SSF53474">
    <property type="entry name" value="alpha/beta-Hydrolases"/>
    <property type="match status" value="1"/>
</dbReference>
<dbReference type="Pfam" id="PF01738">
    <property type="entry name" value="DLH"/>
    <property type="match status" value="1"/>
</dbReference>
<dbReference type="PANTHER" id="PTHR46623:SF6">
    <property type="entry name" value="ALPHA_BETA-HYDROLASES SUPERFAMILY PROTEIN"/>
    <property type="match status" value="1"/>
</dbReference>
<evidence type="ECO:0000313" key="3">
    <source>
        <dbReference type="Proteomes" id="UP000584374"/>
    </source>
</evidence>
<name>A0A840Q2F8_9PSEU</name>
<sequence>MRSSRRDYLLGMIQTRTETLALTDGTQLRLTAAEPDTVLRGGLVVLHEARGVTERVRRLSGLLAEEGWLTVAPHLYHRDGTDEFHDHHPEEHVHDQVQRLSGDSILADTDASFLWLSDHGVPADRQGIIGFDVGGTAALVVAASRTVGAAVSVGGRGILDPLSSALPPLVEIAGELACPWLGLYGDDDEEIEPGEVEKLREVTDTAPTATDVVHYPGAGHRFDRDADAAAEAWQRARNWLDLHLR</sequence>
<dbReference type="PANTHER" id="PTHR46623">
    <property type="entry name" value="CARBOXYMETHYLENEBUTENOLIDASE-RELATED"/>
    <property type="match status" value="1"/>
</dbReference>
<dbReference type="Gene3D" id="3.40.50.1820">
    <property type="entry name" value="alpha/beta hydrolase"/>
    <property type="match status" value="1"/>
</dbReference>
<proteinExistence type="predicted"/>
<dbReference type="InterPro" id="IPR051049">
    <property type="entry name" value="Dienelactone_hydrolase-like"/>
</dbReference>
<dbReference type="EMBL" id="JACHIW010000001">
    <property type="protein sequence ID" value="MBB5154120.1"/>
    <property type="molecule type" value="Genomic_DNA"/>
</dbReference>
<dbReference type="InterPro" id="IPR029058">
    <property type="entry name" value="AB_hydrolase_fold"/>
</dbReference>
<keyword evidence="3" id="KW-1185">Reference proteome</keyword>
<gene>
    <name evidence="2" type="ORF">BJ970_001654</name>
</gene>
<dbReference type="GO" id="GO:0008806">
    <property type="term" value="F:carboxymethylenebutenolidase activity"/>
    <property type="evidence" value="ECO:0007669"/>
    <property type="project" value="UniProtKB-EC"/>
</dbReference>
<reference evidence="2 3" key="1">
    <citation type="submission" date="2020-08" db="EMBL/GenBank/DDBJ databases">
        <title>Sequencing the genomes of 1000 actinobacteria strains.</title>
        <authorList>
            <person name="Klenk H.-P."/>
        </authorList>
    </citation>
    <scope>NUCLEOTIDE SEQUENCE [LARGE SCALE GENOMIC DNA]</scope>
    <source>
        <strain evidence="2 3">DSM 45584</strain>
    </source>
</reference>
<dbReference type="InterPro" id="IPR002925">
    <property type="entry name" value="Dienelactn_hydro"/>
</dbReference>
<evidence type="ECO:0000259" key="1">
    <source>
        <dbReference type="Pfam" id="PF01738"/>
    </source>
</evidence>
<organism evidence="2 3">
    <name type="scientific">Saccharopolyspora phatthalungensis</name>
    <dbReference type="NCBI Taxonomy" id="664693"/>
    <lineage>
        <taxon>Bacteria</taxon>
        <taxon>Bacillati</taxon>
        <taxon>Actinomycetota</taxon>
        <taxon>Actinomycetes</taxon>
        <taxon>Pseudonocardiales</taxon>
        <taxon>Pseudonocardiaceae</taxon>
        <taxon>Saccharopolyspora</taxon>
    </lineage>
</organism>
<dbReference type="EC" id="3.1.1.45" evidence="2"/>
<dbReference type="Proteomes" id="UP000584374">
    <property type="component" value="Unassembled WGS sequence"/>
</dbReference>
<protein>
    <submittedName>
        <fullName evidence="2">Carboxymethylenebutenolidase</fullName>
        <ecNumber evidence="2">3.1.1.45</ecNumber>
    </submittedName>
</protein>
<evidence type="ECO:0000313" key="2">
    <source>
        <dbReference type="EMBL" id="MBB5154120.1"/>
    </source>
</evidence>
<dbReference type="AlphaFoldDB" id="A0A840Q2F8"/>
<keyword evidence="2" id="KW-0378">Hydrolase</keyword>